<sequence>MSLGAAQSNPENDTQMRVSEATLMQPQRHPTALLEAPDIWEVAIGAPGSPEESLEPFFQISRLFRTHHAEGHPLPTVSTLFGLLELNLQLTVKNIRSIWGPQAESSLAELTRKHDEDLANGIQDVPRSAAIDLLRMLINGGLSLPAEKDDDLRVSPEHVYGSNRFLANRTVLVLPLISDPGRDIYKVSKLQWKKLSTGDYSWLTSDGRV</sequence>
<dbReference type="EMBL" id="CAFZ01000609">
    <property type="protein sequence ID" value="CCA76102.1"/>
    <property type="molecule type" value="Genomic_DNA"/>
</dbReference>
<reference evidence="1 2" key="1">
    <citation type="journal article" date="2011" name="PLoS Pathog.">
        <title>Endophytic Life Strategies Decoded by Genome and Transcriptome Analyses of the Mutualistic Root Symbiont Piriformospora indica.</title>
        <authorList>
            <person name="Zuccaro A."/>
            <person name="Lahrmann U."/>
            <person name="Guldener U."/>
            <person name="Langen G."/>
            <person name="Pfiffi S."/>
            <person name="Biedenkopf D."/>
            <person name="Wong P."/>
            <person name="Samans B."/>
            <person name="Grimm C."/>
            <person name="Basiewicz M."/>
            <person name="Murat C."/>
            <person name="Martin F."/>
            <person name="Kogel K.H."/>
        </authorList>
    </citation>
    <scope>NUCLEOTIDE SEQUENCE [LARGE SCALE GENOMIC DNA]</scope>
    <source>
        <strain evidence="1 2">DSM 11827</strain>
    </source>
</reference>
<evidence type="ECO:0000313" key="2">
    <source>
        <dbReference type="Proteomes" id="UP000007148"/>
    </source>
</evidence>
<protein>
    <submittedName>
        <fullName evidence="1">Uncharacterized protein</fullName>
    </submittedName>
</protein>
<dbReference type="Proteomes" id="UP000007148">
    <property type="component" value="Unassembled WGS sequence"/>
</dbReference>
<gene>
    <name evidence="1" type="ORF">PIIN_10102</name>
</gene>
<dbReference type="AlphaFoldDB" id="G4TXQ9"/>
<name>G4TXQ9_SERID</name>
<comment type="caution">
    <text evidence="1">The sequence shown here is derived from an EMBL/GenBank/DDBJ whole genome shotgun (WGS) entry which is preliminary data.</text>
</comment>
<evidence type="ECO:0000313" key="1">
    <source>
        <dbReference type="EMBL" id="CCA76102.1"/>
    </source>
</evidence>
<keyword evidence="2" id="KW-1185">Reference proteome</keyword>
<proteinExistence type="predicted"/>
<organism evidence="1 2">
    <name type="scientific">Serendipita indica (strain DSM 11827)</name>
    <name type="common">Root endophyte fungus</name>
    <name type="synonym">Piriformospora indica</name>
    <dbReference type="NCBI Taxonomy" id="1109443"/>
    <lineage>
        <taxon>Eukaryota</taxon>
        <taxon>Fungi</taxon>
        <taxon>Dikarya</taxon>
        <taxon>Basidiomycota</taxon>
        <taxon>Agaricomycotina</taxon>
        <taxon>Agaricomycetes</taxon>
        <taxon>Sebacinales</taxon>
        <taxon>Serendipitaceae</taxon>
        <taxon>Serendipita</taxon>
    </lineage>
</organism>
<dbReference type="InParanoid" id="G4TXQ9"/>
<accession>G4TXQ9</accession>
<dbReference type="HOGENOM" id="CLU_1315848_0_0_1"/>